<feature type="signal peptide" evidence="2">
    <location>
        <begin position="1"/>
        <end position="27"/>
    </location>
</feature>
<proteinExistence type="predicted"/>
<evidence type="ECO:0000259" key="5">
    <source>
        <dbReference type="PROSITE" id="PS51272"/>
    </source>
</evidence>
<organism evidence="6 7">
    <name type="scientific">Cohnella phaseoli</name>
    <dbReference type="NCBI Taxonomy" id="456490"/>
    <lineage>
        <taxon>Bacteria</taxon>
        <taxon>Bacillati</taxon>
        <taxon>Bacillota</taxon>
        <taxon>Bacilli</taxon>
        <taxon>Bacillales</taxon>
        <taxon>Paenibacillaceae</taxon>
        <taxon>Cohnella</taxon>
    </lineage>
</organism>
<dbReference type="FunFam" id="3.10.20.90:FF:000006">
    <property type="entry name" value="Polyubiquitin 10"/>
    <property type="match status" value="1"/>
</dbReference>
<evidence type="ECO:0000256" key="2">
    <source>
        <dbReference type="SAM" id="SignalP"/>
    </source>
</evidence>
<dbReference type="InterPro" id="IPR029071">
    <property type="entry name" value="Ubiquitin-like_domsf"/>
</dbReference>
<dbReference type="PROSITE" id="PS00299">
    <property type="entry name" value="UBIQUITIN_1"/>
    <property type="match status" value="1"/>
</dbReference>
<keyword evidence="7" id="KW-1185">Reference proteome</keyword>
<evidence type="ECO:0000259" key="4">
    <source>
        <dbReference type="PROSITE" id="PS50853"/>
    </source>
</evidence>
<dbReference type="InterPro" id="IPR019954">
    <property type="entry name" value="Ubiquitin_CS"/>
</dbReference>
<dbReference type="PROSITE" id="PS51272">
    <property type="entry name" value="SLH"/>
    <property type="match status" value="3"/>
</dbReference>
<dbReference type="InterPro" id="IPR003961">
    <property type="entry name" value="FN3_dom"/>
</dbReference>
<feature type="domain" description="SLH" evidence="5">
    <location>
        <begin position="574"/>
        <end position="636"/>
    </location>
</feature>
<dbReference type="Pfam" id="PF00395">
    <property type="entry name" value="SLH"/>
    <property type="match status" value="3"/>
</dbReference>
<evidence type="ECO:0000313" key="6">
    <source>
        <dbReference type="EMBL" id="RED57028.1"/>
    </source>
</evidence>
<dbReference type="Pfam" id="PF00240">
    <property type="entry name" value="ubiquitin"/>
    <property type="match status" value="1"/>
</dbReference>
<evidence type="ECO:0000256" key="1">
    <source>
        <dbReference type="SAM" id="MobiDB-lite"/>
    </source>
</evidence>
<dbReference type="PANTHER" id="PTHR10666">
    <property type="entry name" value="UBIQUITIN"/>
    <property type="match status" value="1"/>
</dbReference>
<gene>
    <name evidence="6" type="ORF">DFP98_13720</name>
</gene>
<dbReference type="PROSITE" id="PS50853">
    <property type="entry name" value="FN3"/>
    <property type="match status" value="1"/>
</dbReference>
<dbReference type="Pfam" id="PF12733">
    <property type="entry name" value="Cadherin-like"/>
    <property type="match status" value="1"/>
</dbReference>
<feature type="chain" id="PRO_5017803585" evidence="2">
    <location>
        <begin position="28"/>
        <end position="636"/>
    </location>
</feature>
<dbReference type="InterPro" id="IPR013783">
    <property type="entry name" value="Ig-like_fold"/>
</dbReference>
<dbReference type="Gene3D" id="3.10.20.90">
    <property type="entry name" value="Phosphatidylinositol 3-kinase Catalytic Subunit, Chain A, domain 1"/>
    <property type="match status" value="1"/>
</dbReference>
<dbReference type="SUPFAM" id="SSF54236">
    <property type="entry name" value="Ubiquitin-like"/>
    <property type="match status" value="1"/>
</dbReference>
<dbReference type="OrthoDB" id="504962at2"/>
<dbReference type="InterPro" id="IPR000626">
    <property type="entry name" value="Ubiquitin-like_dom"/>
</dbReference>
<feature type="domain" description="SLH" evidence="5">
    <location>
        <begin position="448"/>
        <end position="511"/>
    </location>
</feature>
<comment type="caution">
    <text evidence="6">The sequence shown here is derived from an EMBL/GenBank/DDBJ whole genome shotgun (WGS) entry which is preliminary data.</text>
</comment>
<keyword evidence="2" id="KW-0732">Signal</keyword>
<protein>
    <submittedName>
        <fullName evidence="6">Ubiquitin</fullName>
    </submittedName>
</protein>
<sequence length="636" mass="68331">MRKRSPYALTMALILLFTLAFPTSAFAMQVFVKTLTGKTITVDTESSDSIQQVKQKIQDKEGIPPERQRLIFAGKELEDGRTLADYNIQKESTLHLVLRPSVANTEFETERNTDFVFLASDFTAHYASSLTPAMDRVRFATVTDSVYGTLYLDSVAVQLNQIITVSELDGLIYRPAADTSGTATFEWFGGDGSAEEAPVTFTVRTLPPQPSSNADLESLTLSSGELVPAFSPSIEDYEATVACATNSLILTAATADTGATLTINGSLSDSGDGVSIALTSESVDIPIVVTAANGVKTSQYHIKVRKNCDAPVWPVGSVLSFSDISKNGVSLSWPEAADSSPIAGYRIYKGESLETSVTGSVYRYNATGLTESTEYAFAVVAYDSYGNDSAELRGTVRTSSSSSSSPSDGGTSPSPGSEQPTETEQPSTSKPEKPSEPGTSEQPGDPGSSAKTFSDIAGHWAEVEIKLAAAMGIVRGYPDGSFRPDRLISRAEFIVMLINALAAELPEPSRDSAAFKDRQLFGTWALTAIDRAYLVRLIEGYPSGNFRPRREMTQTEIAAVVARAFRFPVSSASDAGFAETTRIPDWARDAVLAVLREGIRIERNGTTFDPDGNATRAEAVVMLLNLLNRLTEKASE</sequence>
<dbReference type="InterPro" id="IPR025883">
    <property type="entry name" value="Cadherin-like_domain"/>
</dbReference>
<dbReference type="Gene3D" id="2.60.40.10">
    <property type="entry name" value="Immunoglobulins"/>
    <property type="match status" value="1"/>
</dbReference>
<feature type="region of interest" description="Disordered" evidence="1">
    <location>
        <begin position="393"/>
        <end position="453"/>
    </location>
</feature>
<dbReference type="CDD" id="cd01803">
    <property type="entry name" value="Ubl_ubiquitin"/>
    <property type="match status" value="1"/>
</dbReference>
<feature type="domain" description="SLH" evidence="5">
    <location>
        <begin position="512"/>
        <end position="573"/>
    </location>
</feature>
<evidence type="ECO:0000313" key="7">
    <source>
        <dbReference type="Proteomes" id="UP000256977"/>
    </source>
</evidence>
<name>A0A3D9I5K0_9BACL</name>
<evidence type="ECO:0000259" key="3">
    <source>
        <dbReference type="PROSITE" id="PS50053"/>
    </source>
</evidence>
<dbReference type="EMBL" id="QRDZ01000037">
    <property type="protein sequence ID" value="RED57028.1"/>
    <property type="molecule type" value="Genomic_DNA"/>
</dbReference>
<dbReference type="AlphaFoldDB" id="A0A3D9I5K0"/>
<dbReference type="InterPro" id="IPR001119">
    <property type="entry name" value="SLH_dom"/>
</dbReference>
<dbReference type="PROSITE" id="PS50053">
    <property type="entry name" value="UBIQUITIN_2"/>
    <property type="match status" value="1"/>
</dbReference>
<feature type="compositionally biased region" description="Low complexity" evidence="1">
    <location>
        <begin position="398"/>
        <end position="417"/>
    </location>
</feature>
<dbReference type="PRINTS" id="PR00348">
    <property type="entry name" value="UBIQUITIN"/>
</dbReference>
<dbReference type="SUPFAM" id="SSF49265">
    <property type="entry name" value="Fibronectin type III"/>
    <property type="match status" value="1"/>
</dbReference>
<dbReference type="Pfam" id="PF00041">
    <property type="entry name" value="fn3"/>
    <property type="match status" value="1"/>
</dbReference>
<dbReference type="SMART" id="SM00060">
    <property type="entry name" value="FN3"/>
    <property type="match status" value="1"/>
</dbReference>
<dbReference type="InterPro" id="IPR036116">
    <property type="entry name" value="FN3_sf"/>
</dbReference>
<feature type="domain" description="Fibronectin type-III" evidence="4">
    <location>
        <begin position="314"/>
        <end position="402"/>
    </location>
</feature>
<feature type="domain" description="Ubiquitin-like" evidence="3">
    <location>
        <begin position="28"/>
        <end position="99"/>
    </location>
</feature>
<dbReference type="RefSeq" id="WP_116064752.1">
    <property type="nucleotide sequence ID" value="NZ_QRDZ01000037.1"/>
</dbReference>
<reference evidence="6 7" key="1">
    <citation type="submission" date="2018-07" db="EMBL/GenBank/DDBJ databases">
        <title>Genomic Encyclopedia of Type Strains, Phase III (KMG-III): the genomes of soil and plant-associated and newly described type strains.</title>
        <authorList>
            <person name="Whitman W."/>
        </authorList>
    </citation>
    <scope>NUCLEOTIDE SEQUENCE [LARGE SCALE GENOMIC DNA]</scope>
    <source>
        <strain evidence="6 7">CECT 7287</strain>
    </source>
</reference>
<dbReference type="InterPro" id="IPR050158">
    <property type="entry name" value="Ubiquitin_ubiquitin-like"/>
</dbReference>
<dbReference type="InterPro" id="IPR019956">
    <property type="entry name" value="Ubiquitin_dom"/>
</dbReference>
<accession>A0A3D9I5K0</accession>
<dbReference type="Proteomes" id="UP000256977">
    <property type="component" value="Unassembled WGS sequence"/>
</dbReference>
<dbReference type="SMART" id="SM00213">
    <property type="entry name" value="UBQ"/>
    <property type="match status" value="1"/>
</dbReference>
<dbReference type="CDD" id="cd00063">
    <property type="entry name" value="FN3"/>
    <property type="match status" value="1"/>
</dbReference>